<reference evidence="1" key="1">
    <citation type="journal article" date="2020" name="Stud. Mycol.">
        <title>101 Dothideomycetes genomes: a test case for predicting lifestyles and emergence of pathogens.</title>
        <authorList>
            <person name="Haridas S."/>
            <person name="Albert R."/>
            <person name="Binder M."/>
            <person name="Bloem J."/>
            <person name="Labutti K."/>
            <person name="Salamov A."/>
            <person name="Andreopoulos B."/>
            <person name="Baker S."/>
            <person name="Barry K."/>
            <person name="Bills G."/>
            <person name="Bluhm B."/>
            <person name="Cannon C."/>
            <person name="Castanera R."/>
            <person name="Culley D."/>
            <person name="Daum C."/>
            <person name="Ezra D."/>
            <person name="Gonzalez J."/>
            <person name="Henrissat B."/>
            <person name="Kuo A."/>
            <person name="Liang C."/>
            <person name="Lipzen A."/>
            <person name="Lutzoni F."/>
            <person name="Magnuson J."/>
            <person name="Mondo S."/>
            <person name="Nolan M."/>
            <person name="Ohm R."/>
            <person name="Pangilinan J."/>
            <person name="Park H.-J."/>
            <person name="Ramirez L."/>
            <person name="Alfaro M."/>
            <person name="Sun H."/>
            <person name="Tritt A."/>
            <person name="Yoshinaga Y."/>
            <person name="Zwiers L.-H."/>
            <person name="Turgeon B."/>
            <person name="Goodwin S."/>
            <person name="Spatafora J."/>
            <person name="Crous P."/>
            <person name="Grigoriev I."/>
        </authorList>
    </citation>
    <scope>NUCLEOTIDE SEQUENCE</scope>
    <source>
        <strain evidence="1">CBS 207.26</strain>
    </source>
</reference>
<keyword evidence="2" id="KW-1185">Reference proteome</keyword>
<dbReference type="AlphaFoldDB" id="A0A6A6EA57"/>
<evidence type="ECO:0000313" key="1">
    <source>
        <dbReference type="EMBL" id="KAF2187662.1"/>
    </source>
</evidence>
<proteinExistence type="predicted"/>
<organism evidence="1 2">
    <name type="scientific">Zopfia rhizophila CBS 207.26</name>
    <dbReference type="NCBI Taxonomy" id="1314779"/>
    <lineage>
        <taxon>Eukaryota</taxon>
        <taxon>Fungi</taxon>
        <taxon>Dikarya</taxon>
        <taxon>Ascomycota</taxon>
        <taxon>Pezizomycotina</taxon>
        <taxon>Dothideomycetes</taxon>
        <taxon>Dothideomycetes incertae sedis</taxon>
        <taxon>Zopfiaceae</taxon>
        <taxon>Zopfia</taxon>
    </lineage>
</organism>
<accession>A0A6A6EA57</accession>
<protein>
    <submittedName>
        <fullName evidence="1">Uncharacterized protein</fullName>
    </submittedName>
</protein>
<dbReference type="OrthoDB" id="21678at2759"/>
<dbReference type="Proteomes" id="UP000800200">
    <property type="component" value="Unassembled WGS sequence"/>
</dbReference>
<dbReference type="EMBL" id="ML994626">
    <property type="protein sequence ID" value="KAF2187662.1"/>
    <property type="molecule type" value="Genomic_DNA"/>
</dbReference>
<name>A0A6A6EA57_9PEZI</name>
<gene>
    <name evidence="1" type="ORF">K469DRAFT_104003</name>
</gene>
<evidence type="ECO:0000313" key="2">
    <source>
        <dbReference type="Proteomes" id="UP000800200"/>
    </source>
</evidence>
<sequence>MEVLYPWGNGTTCVSAGGTNVYETTNHQLIIRRENPEDDMGDWCVKNLNKLVEKCVEKSLFYGGYWAEGNKLINLTNLAWTDRFRPPPMDEVRNWNNVYGKHEDAVDAMKKGATLPGDFKPEELPHAA</sequence>